<feature type="compositionally biased region" description="Basic and acidic residues" evidence="6">
    <location>
        <begin position="841"/>
        <end position="854"/>
    </location>
</feature>
<dbReference type="GO" id="GO:0005737">
    <property type="term" value="C:cytoplasm"/>
    <property type="evidence" value="ECO:0007669"/>
    <property type="project" value="UniProtKB-SubCell"/>
</dbReference>
<comment type="subcellular location">
    <subcellularLocation>
        <location evidence="1">Cytoplasm</location>
    </subcellularLocation>
</comment>
<keyword evidence="3" id="KW-0597">Phosphoprotein</keyword>
<dbReference type="PROSITE" id="PS50800">
    <property type="entry name" value="SAP"/>
    <property type="match status" value="1"/>
</dbReference>
<dbReference type="STRING" id="400727.A0A2T7PVM4"/>
<dbReference type="PANTHER" id="PTHR14304:SF11">
    <property type="entry name" value="SAP DOMAIN-CONTAINING PROTEIN"/>
    <property type="match status" value="1"/>
</dbReference>
<evidence type="ECO:0000256" key="2">
    <source>
        <dbReference type="ARBA" id="ARBA00022490"/>
    </source>
</evidence>
<feature type="region of interest" description="Disordered" evidence="6">
    <location>
        <begin position="293"/>
        <end position="351"/>
    </location>
</feature>
<dbReference type="InterPro" id="IPR012340">
    <property type="entry name" value="NA-bd_OB-fold"/>
</dbReference>
<feature type="region of interest" description="Disordered" evidence="6">
    <location>
        <begin position="613"/>
        <end position="693"/>
    </location>
</feature>
<feature type="region of interest" description="Disordered" evidence="6">
    <location>
        <begin position="557"/>
        <end position="578"/>
    </location>
</feature>
<dbReference type="AlphaFoldDB" id="A0A2T7PVM4"/>
<dbReference type="InterPro" id="IPR025954">
    <property type="entry name" value="DBC1/CARP1_inactive_NUDIX"/>
</dbReference>
<feature type="compositionally biased region" description="Basic and acidic residues" evidence="6">
    <location>
        <begin position="749"/>
        <end position="816"/>
    </location>
</feature>
<evidence type="ECO:0000256" key="1">
    <source>
        <dbReference type="ARBA" id="ARBA00004496"/>
    </source>
</evidence>
<dbReference type="Gene3D" id="1.10.720.30">
    <property type="entry name" value="SAP domain"/>
    <property type="match status" value="1"/>
</dbReference>
<feature type="region of interest" description="Disordered" evidence="6">
    <location>
        <begin position="747"/>
        <end position="854"/>
    </location>
</feature>
<dbReference type="SUPFAM" id="SSF68906">
    <property type="entry name" value="SAP domain"/>
    <property type="match status" value="1"/>
</dbReference>
<dbReference type="SMART" id="SM01122">
    <property type="entry name" value="DBC1"/>
    <property type="match status" value="1"/>
</dbReference>
<sequence>MASQYGTGNKNPPWARQATDFIAANAVGGIATAQMPQVTSGIVQTSAMAASPTVYSYSSATAMQQQHQQQFAQSQIASVIHNQAGLQTAAAGVALSQPGMALPTTLGGGSSQVATVSYPTARPNQASAQAANAAASQKQRVFTGTVTKLHDNFGFIDEDVFFQSSCVKGIAPKVGDRVFVEASYNPAMPFKWNATRVQVLNSQASGVTAVANTATQQLAAMQQAAKTMGLGALGVAPGINTGGLIGGVNPMQLAGAMAAMNSASLINSLASQPRALLSQAGRGRGGFVVLESSRYSEDRERERDRGRDRDRDRREKRDSRRRSRSSSPSSSRPRSPKRKTSRPPPRYVVQAPQATLNMPEAGVMVLKTKYSNMYIPSDFFHASFPWVDNLPLQRPFTLGQSCKFHVMHKEVTSLNPESAVLDPPDADHSFSAKVMLLACPSMEELYSKSCALAQENGEHQESFQHPTRLLQFLVGTRGKNEPMAIGGPWSPSLDGDGPNENPQVLIKTAIRTTKALTGIDLSKCTQWYRFAEIRYLRAETRDKPVRVETVVLFLPDQDSEDPGVQKNEPTHFSKLDPKTLKLQELRDELDSRNLSAKGLKSQLIARLTKALLSEQEKEEEAETMAAAQREKEEEGKNDENDKEKEKDSVQKKEQEEEQKRKEKRDRQQLERRYTLPDSPSILVHPHPTAKSGKFDCSVMTLSLLLDYRPEDNKEHSFEVSLFAELFNEMLMRNFGFSIYKALVMAPAQPKEEEKKKKEKDGKDKDSKEKENKDSKDKDKDIKDKERAREKDRKGDSKSEEPPAKRRKADEARKDGDGEMDDDDERDDRYDSSGREEEDDEKRDKDKKEKDTKRDKRKFLTVDPELLLACVYYDQNHCGYIQEHDLEDIIYSLGIDLSRAQVRKLVQKVLARECFHYRKMTDVPQARDTEVAMATTICPCDMEAVARGNSDYLVAVRTAGRVADRESGNKGEVVEVADNGREEGKFVRYKGSVVDLESLIQKLEGSDKSCALLENRLADMAVELEALKENLSTQEAAVRAARDEFTSTQAKLQAEVSRRVALETQQVQLEVAIGETKGMLQQALSVLSIVPVAASESSEKKAGDAGSKKRERKDPSPVSVKKEKI</sequence>
<keyword evidence="9" id="KW-1185">Reference proteome</keyword>
<dbReference type="SMART" id="SM00513">
    <property type="entry name" value="SAP"/>
    <property type="match status" value="1"/>
</dbReference>
<feature type="region of interest" description="Disordered" evidence="6">
    <location>
        <begin position="1093"/>
        <end position="1124"/>
    </location>
</feature>
<dbReference type="InterPro" id="IPR025223">
    <property type="entry name" value="S1-like_RNA-bd_dom"/>
</dbReference>
<evidence type="ECO:0000313" key="8">
    <source>
        <dbReference type="EMBL" id="PVD37468.1"/>
    </source>
</evidence>
<feature type="compositionally biased region" description="Basic and acidic residues" evidence="6">
    <location>
        <begin position="294"/>
        <end position="318"/>
    </location>
</feature>
<evidence type="ECO:0000259" key="7">
    <source>
        <dbReference type="PROSITE" id="PS50800"/>
    </source>
</evidence>
<evidence type="ECO:0000256" key="4">
    <source>
        <dbReference type="ARBA" id="ARBA00023054"/>
    </source>
</evidence>
<keyword evidence="2" id="KW-0963">Cytoplasm</keyword>
<dbReference type="InterPro" id="IPR025224">
    <property type="entry name" value="CCAR1/CCAR2"/>
</dbReference>
<dbReference type="SUPFAM" id="SSF50249">
    <property type="entry name" value="Nucleic acid-binding proteins"/>
    <property type="match status" value="1"/>
</dbReference>
<feature type="compositionally biased region" description="Basic and acidic residues" evidence="6">
    <location>
        <begin position="628"/>
        <end position="674"/>
    </location>
</feature>
<name>A0A2T7PVM4_POMCA</name>
<evidence type="ECO:0000313" key="9">
    <source>
        <dbReference type="Proteomes" id="UP000245119"/>
    </source>
</evidence>
<proteinExistence type="predicted"/>
<feature type="domain" description="SAP" evidence="7">
    <location>
        <begin position="577"/>
        <end position="611"/>
    </location>
</feature>
<gene>
    <name evidence="8" type="ORF">C0Q70_00058</name>
</gene>
<comment type="caution">
    <text evidence="8">The sequence shown here is derived from an EMBL/GenBank/DDBJ whole genome shotgun (WGS) entry which is preliminary data.</text>
</comment>
<accession>A0A2T7PVM4</accession>
<dbReference type="PANTHER" id="PTHR14304">
    <property type="entry name" value="CELL DIVISION CYCLE AND APOPTOSIS REGULATOR PROTEIN"/>
    <property type="match status" value="1"/>
</dbReference>
<keyword evidence="4 5" id="KW-0175">Coiled coil</keyword>
<feature type="coiled-coil region" evidence="5">
    <location>
        <begin position="1009"/>
        <end position="1043"/>
    </location>
</feature>
<dbReference type="EMBL" id="PZQS01000001">
    <property type="protein sequence ID" value="PVD37468.1"/>
    <property type="molecule type" value="Genomic_DNA"/>
</dbReference>
<feature type="compositionally biased region" description="Basic and acidic residues" evidence="6">
    <location>
        <begin position="1096"/>
        <end position="1124"/>
    </location>
</feature>
<evidence type="ECO:0000256" key="6">
    <source>
        <dbReference type="SAM" id="MobiDB-lite"/>
    </source>
</evidence>
<feature type="compositionally biased region" description="Basic and acidic residues" evidence="6">
    <location>
        <begin position="568"/>
        <end position="578"/>
    </location>
</feature>
<dbReference type="OrthoDB" id="21006at2759"/>
<dbReference type="InterPro" id="IPR036361">
    <property type="entry name" value="SAP_dom_sf"/>
</dbReference>
<dbReference type="InterPro" id="IPR003034">
    <property type="entry name" value="SAP_dom"/>
</dbReference>
<organism evidence="8 9">
    <name type="scientific">Pomacea canaliculata</name>
    <name type="common">Golden apple snail</name>
    <dbReference type="NCBI Taxonomy" id="400727"/>
    <lineage>
        <taxon>Eukaryota</taxon>
        <taxon>Metazoa</taxon>
        <taxon>Spiralia</taxon>
        <taxon>Lophotrochozoa</taxon>
        <taxon>Mollusca</taxon>
        <taxon>Gastropoda</taxon>
        <taxon>Caenogastropoda</taxon>
        <taxon>Architaenioglossa</taxon>
        <taxon>Ampullarioidea</taxon>
        <taxon>Ampullariidae</taxon>
        <taxon>Pomacea</taxon>
    </lineage>
</organism>
<dbReference type="Pfam" id="PF14443">
    <property type="entry name" value="DBC1"/>
    <property type="match status" value="1"/>
</dbReference>
<dbReference type="InterPro" id="IPR045353">
    <property type="entry name" value="LAIKA"/>
</dbReference>
<dbReference type="GO" id="GO:0006355">
    <property type="term" value="P:regulation of DNA-templated transcription"/>
    <property type="evidence" value="ECO:0007669"/>
    <property type="project" value="InterPro"/>
</dbReference>
<dbReference type="GO" id="GO:0005634">
    <property type="term" value="C:nucleus"/>
    <property type="evidence" value="ECO:0007669"/>
    <property type="project" value="TreeGrafter"/>
</dbReference>
<dbReference type="Gene3D" id="2.40.50.140">
    <property type="entry name" value="Nucleic acid-binding proteins"/>
    <property type="match status" value="1"/>
</dbReference>
<evidence type="ECO:0000256" key="3">
    <source>
        <dbReference type="ARBA" id="ARBA00022553"/>
    </source>
</evidence>
<evidence type="ECO:0000256" key="5">
    <source>
        <dbReference type="SAM" id="Coils"/>
    </source>
</evidence>
<dbReference type="Proteomes" id="UP000245119">
    <property type="component" value="Linkage Group LG1"/>
</dbReference>
<dbReference type="Pfam" id="PF14444">
    <property type="entry name" value="S1-like"/>
    <property type="match status" value="1"/>
</dbReference>
<dbReference type="Pfam" id="PF19256">
    <property type="entry name" value="LAIKA"/>
    <property type="match status" value="1"/>
</dbReference>
<reference evidence="8 9" key="1">
    <citation type="submission" date="2018-04" db="EMBL/GenBank/DDBJ databases">
        <title>The genome of golden apple snail Pomacea canaliculata provides insight into stress tolerance and invasive adaptation.</title>
        <authorList>
            <person name="Liu C."/>
            <person name="Liu B."/>
            <person name="Ren Y."/>
            <person name="Zhang Y."/>
            <person name="Wang H."/>
            <person name="Li S."/>
            <person name="Jiang F."/>
            <person name="Yin L."/>
            <person name="Zhang G."/>
            <person name="Qian W."/>
            <person name="Fan W."/>
        </authorList>
    </citation>
    <scope>NUCLEOTIDE SEQUENCE [LARGE SCALE GENOMIC DNA]</scope>
    <source>
        <strain evidence="8">SZHN2017</strain>
        <tissue evidence="8">Muscle</tissue>
    </source>
</reference>
<dbReference type="Pfam" id="PF02037">
    <property type="entry name" value="SAP"/>
    <property type="match status" value="1"/>
</dbReference>
<protein>
    <recommendedName>
        <fullName evidence="7">SAP domain-containing protein</fullName>
    </recommendedName>
</protein>